<feature type="transmembrane region" description="Helical" evidence="8">
    <location>
        <begin position="450"/>
        <end position="469"/>
    </location>
</feature>
<evidence type="ECO:0000313" key="9">
    <source>
        <dbReference type="EMBL" id="SCM78330.1"/>
    </source>
</evidence>
<feature type="transmembrane region" description="Helical" evidence="8">
    <location>
        <begin position="261"/>
        <end position="281"/>
    </location>
</feature>
<sequence>MTNIFGKIDRAMFWTAIIISGIFVGWAVITPQGMTEDLGKILKFFTEYFGWLFISGVTIFLAFCLILAFSKYGDIKLGKDEDEPEYSTYVWIAMLFSAGMGIGLVFWGIAEPMTYFGNPPFGEANSPEAAAIAMRYSFFHWGLHPWCMYAVVAMSLGYFQYRKGLPGLVSSCLYPILGEKGIKGPIGRGIDSFVVVTTLFGLANILGMGSMQINSGLNFVYGLPNNTAVTLGIIAVLTAMFCVSSAVGIEKGMKFLSKSNMVLFFSMMAFMLVFGPTRYIINMFFETLGQYFHNIVWMSLYLDATGTVAKKVGYNWVGSWTIFYWTWWIGWAPFVGGFIAKISKGRTIREFVLAVLFAPSLLSFVWFAITGGLGMDIDLNGAGGIAAAVAKDVSSALFVALSHLPIPAITSTICIGLILTFFLTSADSATSVLGQMTSGGDLNPSKASKVLWGVIEGAVGAIIVVTGGVNAVKSVSVAFGFPIMIIMLVMLYPFVKAMNEDLIKNQSDKKSQ</sequence>
<feature type="transmembrane region" description="Helical" evidence="8">
    <location>
        <begin position="351"/>
        <end position="369"/>
    </location>
</feature>
<feature type="transmembrane region" description="Helical" evidence="8">
    <location>
        <begin position="406"/>
        <end position="429"/>
    </location>
</feature>
<dbReference type="NCBIfam" id="TIGR00842">
    <property type="entry name" value="bcct"/>
    <property type="match status" value="1"/>
</dbReference>
<feature type="transmembrane region" description="Helical" evidence="8">
    <location>
        <begin position="228"/>
        <end position="249"/>
    </location>
</feature>
<feature type="transmembrane region" description="Helical" evidence="8">
    <location>
        <begin position="475"/>
        <end position="495"/>
    </location>
</feature>
<evidence type="ECO:0000256" key="4">
    <source>
        <dbReference type="ARBA" id="ARBA00022475"/>
    </source>
</evidence>
<accession>A0A212LLE1</accession>
<dbReference type="GO" id="GO:0005886">
    <property type="term" value="C:plasma membrane"/>
    <property type="evidence" value="ECO:0007669"/>
    <property type="project" value="UniProtKB-SubCell"/>
</dbReference>
<dbReference type="AlphaFoldDB" id="A0A212LLE1"/>
<dbReference type="RefSeq" id="WP_075757331.1">
    <property type="nucleotide sequence ID" value="NZ_LT608335.1"/>
</dbReference>
<evidence type="ECO:0000256" key="7">
    <source>
        <dbReference type="ARBA" id="ARBA00023136"/>
    </source>
</evidence>
<evidence type="ECO:0000256" key="2">
    <source>
        <dbReference type="ARBA" id="ARBA00005658"/>
    </source>
</evidence>
<dbReference type="EMBL" id="FMJE01000001">
    <property type="protein sequence ID" value="SCM78330.1"/>
    <property type="molecule type" value="Genomic_DNA"/>
</dbReference>
<dbReference type="GO" id="GO:0022857">
    <property type="term" value="F:transmembrane transporter activity"/>
    <property type="evidence" value="ECO:0007669"/>
    <property type="project" value="InterPro"/>
</dbReference>
<dbReference type="PANTHER" id="PTHR30047:SF7">
    <property type="entry name" value="HIGH-AFFINITY CHOLINE TRANSPORT PROTEIN"/>
    <property type="match status" value="1"/>
</dbReference>
<evidence type="ECO:0000256" key="3">
    <source>
        <dbReference type="ARBA" id="ARBA00022448"/>
    </source>
</evidence>
<proteinExistence type="inferred from homology"/>
<keyword evidence="3" id="KW-0813">Transport</keyword>
<dbReference type="Pfam" id="PF02028">
    <property type="entry name" value="BCCT"/>
    <property type="match status" value="1"/>
</dbReference>
<feature type="transmembrane region" description="Helical" evidence="8">
    <location>
        <begin position="143"/>
        <end position="161"/>
    </location>
</feature>
<dbReference type="PROSITE" id="PS01303">
    <property type="entry name" value="BCCT"/>
    <property type="match status" value="1"/>
</dbReference>
<dbReference type="InterPro" id="IPR018093">
    <property type="entry name" value="BCCT_CS"/>
</dbReference>
<feature type="transmembrane region" description="Helical" evidence="8">
    <location>
        <begin position="89"/>
        <end position="110"/>
    </location>
</feature>
<feature type="transmembrane region" description="Helical" evidence="8">
    <location>
        <begin position="322"/>
        <end position="339"/>
    </location>
</feature>
<reference evidence="9" key="1">
    <citation type="submission" date="2016-08" db="EMBL/GenBank/DDBJ databases">
        <authorList>
            <person name="Seilhamer J.J."/>
        </authorList>
    </citation>
    <scope>NUCLEOTIDE SEQUENCE</scope>
    <source>
        <strain evidence="9">86</strain>
    </source>
</reference>
<comment type="similarity">
    <text evidence="2">Belongs to the BCCT transporter (TC 2.A.15) family.</text>
</comment>
<feature type="transmembrane region" description="Helical" evidence="8">
    <location>
        <begin position="190"/>
        <end position="208"/>
    </location>
</feature>
<evidence type="ECO:0000256" key="5">
    <source>
        <dbReference type="ARBA" id="ARBA00022692"/>
    </source>
</evidence>
<keyword evidence="7 8" id="KW-0472">Membrane</keyword>
<evidence type="ECO:0000256" key="8">
    <source>
        <dbReference type="SAM" id="Phobius"/>
    </source>
</evidence>
<dbReference type="InterPro" id="IPR000060">
    <property type="entry name" value="BCCT_transptr"/>
</dbReference>
<keyword evidence="6 8" id="KW-1133">Transmembrane helix</keyword>
<dbReference type="PANTHER" id="PTHR30047">
    <property type="entry name" value="HIGH-AFFINITY CHOLINE TRANSPORT PROTEIN-RELATED"/>
    <property type="match status" value="1"/>
</dbReference>
<gene>
    <name evidence="9" type="primary">opuD</name>
    <name evidence="9" type="ORF">KL86SPO_10005</name>
</gene>
<protein>
    <submittedName>
        <fullName evidence="9">Glycine betaine transporter OpuD</fullName>
    </submittedName>
</protein>
<organism evidence="9">
    <name type="scientific">uncultured Sporomusa sp</name>
    <dbReference type="NCBI Taxonomy" id="307249"/>
    <lineage>
        <taxon>Bacteria</taxon>
        <taxon>Bacillati</taxon>
        <taxon>Bacillota</taxon>
        <taxon>Negativicutes</taxon>
        <taxon>Selenomonadales</taxon>
        <taxon>Sporomusaceae</taxon>
        <taxon>Sporomusa</taxon>
        <taxon>environmental samples</taxon>
    </lineage>
</organism>
<evidence type="ECO:0000256" key="1">
    <source>
        <dbReference type="ARBA" id="ARBA00004651"/>
    </source>
</evidence>
<keyword evidence="4" id="KW-1003">Cell membrane</keyword>
<feature type="transmembrane region" description="Helical" evidence="8">
    <location>
        <begin position="12"/>
        <end position="29"/>
    </location>
</feature>
<comment type="subcellular location">
    <subcellularLocation>
        <location evidence="1">Cell membrane</location>
        <topology evidence="1">Multi-pass membrane protein</topology>
    </subcellularLocation>
</comment>
<evidence type="ECO:0000256" key="6">
    <source>
        <dbReference type="ARBA" id="ARBA00022989"/>
    </source>
</evidence>
<name>A0A212LLE1_9FIRM</name>
<keyword evidence="5 8" id="KW-0812">Transmembrane</keyword>
<feature type="transmembrane region" description="Helical" evidence="8">
    <location>
        <begin position="49"/>
        <end position="69"/>
    </location>
</feature>